<dbReference type="Proteomes" id="UP001375743">
    <property type="component" value="Unassembled WGS sequence"/>
</dbReference>
<dbReference type="InterPro" id="IPR014710">
    <property type="entry name" value="RmlC-like_jellyroll"/>
</dbReference>
<gene>
    <name evidence="6" type="ORF">U1T56_18720</name>
</gene>
<dbReference type="Gene3D" id="1.10.10.10">
    <property type="entry name" value="Winged helix-like DNA-binding domain superfamily/Winged helix DNA-binding domain"/>
    <property type="match status" value="1"/>
</dbReference>
<sequence>MVRSSPLFEGLASRHVADLLRKGGVRRCPRGTVLFIENEPADCFFMVLEGWVKLSRLTAEGDEITLGLFSRGDSLAEAILQQPERYAMTGQAVEPSRVLAIPAQIFLEQVSSSRELCRNTMLLMARRLLAAQQQLEQISRHPTVQRVALFLLRLCRCQRGAATVELPLDKTFIAARLGMQPETLSRAFAKLRQHGVEVNGDRVSIEEVARLQAFAAGRHN</sequence>
<feature type="domain" description="HTH crp-type" evidence="5">
    <location>
        <begin position="141"/>
        <end position="209"/>
    </location>
</feature>
<evidence type="ECO:0000256" key="1">
    <source>
        <dbReference type="ARBA" id="ARBA00023015"/>
    </source>
</evidence>
<dbReference type="Gene3D" id="2.60.120.10">
    <property type="entry name" value="Jelly Rolls"/>
    <property type="match status" value="1"/>
</dbReference>
<dbReference type="PANTHER" id="PTHR24567:SF74">
    <property type="entry name" value="HTH-TYPE TRANSCRIPTIONAL REGULATOR ARCR"/>
    <property type="match status" value="1"/>
</dbReference>
<keyword evidence="2" id="KW-0238">DNA-binding</keyword>
<dbReference type="EMBL" id="JBBLZC010000023">
    <property type="protein sequence ID" value="MEK0085192.1"/>
    <property type="molecule type" value="Genomic_DNA"/>
</dbReference>
<keyword evidence="3" id="KW-0804">Transcription</keyword>
<dbReference type="CDD" id="cd00038">
    <property type="entry name" value="CAP_ED"/>
    <property type="match status" value="1"/>
</dbReference>
<dbReference type="PROSITE" id="PS51063">
    <property type="entry name" value="HTH_CRP_2"/>
    <property type="match status" value="1"/>
</dbReference>
<evidence type="ECO:0000313" key="7">
    <source>
        <dbReference type="Proteomes" id="UP001375743"/>
    </source>
</evidence>
<dbReference type="InterPro" id="IPR050397">
    <property type="entry name" value="Env_Response_Regulators"/>
</dbReference>
<protein>
    <submittedName>
        <fullName evidence="6">Crp/Fnr family transcriptional regulator</fullName>
    </submittedName>
</protein>
<dbReference type="SUPFAM" id="SSF46785">
    <property type="entry name" value="Winged helix' DNA-binding domain"/>
    <property type="match status" value="1"/>
</dbReference>
<dbReference type="PROSITE" id="PS50042">
    <property type="entry name" value="CNMP_BINDING_3"/>
    <property type="match status" value="1"/>
</dbReference>
<keyword evidence="1" id="KW-0805">Transcription regulation</keyword>
<evidence type="ECO:0000259" key="5">
    <source>
        <dbReference type="PROSITE" id="PS51063"/>
    </source>
</evidence>
<evidence type="ECO:0000259" key="4">
    <source>
        <dbReference type="PROSITE" id="PS50042"/>
    </source>
</evidence>
<evidence type="ECO:0000256" key="2">
    <source>
        <dbReference type="ARBA" id="ARBA00023125"/>
    </source>
</evidence>
<comment type="caution">
    <text evidence="6">The sequence shown here is derived from an EMBL/GenBank/DDBJ whole genome shotgun (WGS) entry which is preliminary data.</text>
</comment>
<dbReference type="PANTHER" id="PTHR24567">
    <property type="entry name" value="CRP FAMILY TRANSCRIPTIONAL REGULATORY PROTEIN"/>
    <property type="match status" value="1"/>
</dbReference>
<dbReference type="RefSeq" id="WP_418161040.1">
    <property type="nucleotide sequence ID" value="NZ_JBBLZC010000023.1"/>
</dbReference>
<evidence type="ECO:0000256" key="3">
    <source>
        <dbReference type="ARBA" id="ARBA00023163"/>
    </source>
</evidence>
<dbReference type="InterPro" id="IPR018490">
    <property type="entry name" value="cNMP-bd_dom_sf"/>
</dbReference>
<feature type="domain" description="Cyclic nucleotide-binding" evidence="4">
    <location>
        <begin position="7"/>
        <end position="127"/>
    </location>
</feature>
<organism evidence="6 7">
    <name type="scientific">Benzoatithermus flavus</name>
    <dbReference type="NCBI Taxonomy" id="3108223"/>
    <lineage>
        <taxon>Bacteria</taxon>
        <taxon>Pseudomonadati</taxon>
        <taxon>Pseudomonadota</taxon>
        <taxon>Alphaproteobacteria</taxon>
        <taxon>Geminicoccales</taxon>
        <taxon>Geminicoccaceae</taxon>
        <taxon>Benzoatithermus</taxon>
    </lineage>
</organism>
<dbReference type="InterPro" id="IPR036390">
    <property type="entry name" value="WH_DNA-bd_sf"/>
</dbReference>
<dbReference type="SMART" id="SM00419">
    <property type="entry name" value="HTH_CRP"/>
    <property type="match status" value="1"/>
</dbReference>
<dbReference type="SMART" id="SM00100">
    <property type="entry name" value="cNMP"/>
    <property type="match status" value="1"/>
</dbReference>
<dbReference type="Pfam" id="PF00027">
    <property type="entry name" value="cNMP_binding"/>
    <property type="match status" value="1"/>
</dbReference>
<dbReference type="Pfam" id="PF13545">
    <property type="entry name" value="HTH_Crp_2"/>
    <property type="match status" value="1"/>
</dbReference>
<reference evidence="6 7" key="1">
    <citation type="submission" date="2024-01" db="EMBL/GenBank/DDBJ databases">
        <title>Multi-omics insights into the function and evolution of sodium benzoate biodegradation pathways in Benzoatithermus flavus gen. nov., sp. nov. from hot spring.</title>
        <authorList>
            <person name="Hu C.-J."/>
            <person name="Li W.-J."/>
        </authorList>
    </citation>
    <scope>NUCLEOTIDE SEQUENCE [LARGE SCALE GENOMIC DNA]</scope>
    <source>
        <strain evidence="6 7">SYSU G07066</strain>
    </source>
</reference>
<dbReference type="InterPro" id="IPR036388">
    <property type="entry name" value="WH-like_DNA-bd_sf"/>
</dbReference>
<dbReference type="InterPro" id="IPR000595">
    <property type="entry name" value="cNMP-bd_dom"/>
</dbReference>
<dbReference type="InterPro" id="IPR012318">
    <property type="entry name" value="HTH_CRP"/>
</dbReference>
<evidence type="ECO:0000313" key="6">
    <source>
        <dbReference type="EMBL" id="MEK0085192.1"/>
    </source>
</evidence>
<proteinExistence type="predicted"/>
<accession>A0ABU8XVG9</accession>
<dbReference type="SUPFAM" id="SSF51206">
    <property type="entry name" value="cAMP-binding domain-like"/>
    <property type="match status" value="1"/>
</dbReference>
<keyword evidence="7" id="KW-1185">Reference proteome</keyword>
<name>A0ABU8XVG9_9PROT</name>